<sequence>MVAKGSPGSREDTIEAHFDYSDWRKYTAMGSSLAKKHVEAIEDAVKHEDIYTAFKEKLEPENVSAWIAMAVAYEKDPKQPDPYFRVSKGLSEADIKLQLAEEDDSAPDGVVAVGQAITVSAVLIELLELEDQQFCLRYMTVSRNTAHQNTEIVKKRTALRRRLTAIRDIQSIYMPCVPRLVAAALHASSDSPSSPNAQLPEHQPLFLLHQLSPEDLDLCVPGLADMETRLREAQMHDSLDKLRCQLHVKSRMMMFKTRYVRHQGANTKMRRRLDVNDARIIVLAEKYQAA</sequence>
<evidence type="ECO:0000313" key="2">
    <source>
        <dbReference type="Proteomes" id="UP000703269"/>
    </source>
</evidence>
<reference evidence="1 2" key="1">
    <citation type="submission" date="2021-08" db="EMBL/GenBank/DDBJ databases">
        <title>Draft Genome Sequence of Phanerochaete sordida strain YK-624.</title>
        <authorList>
            <person name="Mori T."/>
            <person name="Dohra H."/>
            <person name="Suzuki T."/>
            <person name="Kawagishi H."/>
            <person name="Hirai H."/>
        </authorList>
    </citation>
    <scope>NUCLEOTIDE SEQUENCE [LARGE SCALE GENOMIC DNA]</scope>
    <source>
        <strain evidence="1 2">YK-624</strain>
    </source>
</reference>
<dbReference type="Proteomes" id="UP000703269">
    <property type="component" value="Unassembled WGS sequence"/>
</dbReference>
<dbReference type="OrthoDB" id="2793259at2759"/>
<gene>
    <name evidence="1" type="ORF">PsYK624_167160</name>
</gene>
<comment type="caution">
    <text evidence="1">The sequence shown here is derived from an EMBL/GenBank/DDBJ whole genome shotgun (WGS) entry which is preliminary data.</text>
</comment>
<name>A0A9P3GRB2_9APHY</name>
<accession>A0A9P3GRB2</accession>
<protein>
    <submittedName>
        <fullName evidence="1">Uncharacterized protein</fullName>
    </submittedName>
</protein>
<dbReference type="EMBL" id="BPQB01000153">
    <property type="protein sequence ID" value="GJF00428.1"/>
    <property type="molecule type" value="Genomic_DNA"/>
</dbReference>
<proteinExistence type="predicted"/>
<evidence type="ECO:0000313" key="1">
    <source>
        <dbReference type="EMBL" id="GJF00428.1"/>
    </source>
</evidence>
<keyword evidence="2" id="KW-1185">Reference proteome</keyword>
<organism evidence="1 2">
    <name type="scientific">Phanerochaete sordida</name>
    <dbReference type="NCBI Taxonomy" id="48140"/>
    <lineage>
        <taxon>Eukaryota</taxon>
        <taxon>Fungi</taxon>
        <taxon>Dikarya</taxon>
        <taxon>Basidiomycota</taxon>
        <taxon>Agaricomycotina</taxon>
        <taxon>Agaricomycetes</taxon>
        <taxon>Polyporales</taxon>
        <taxon>Phanerochaetaceae</taxon>
        <taxon>Phanerochaete</taxon>
    </lineage>
</organism>
<dbReference type="AlphaFoldDB" id="A0A9P3GRB2"/>